<evidence type="ECO:0000259" key="4">
    <source>
        <dbReference type="PROSITE" id="PS51898"/>
    </source>
</evidence>
<dbReference type="EMBL" id="RAPN01000001">
    <property type="protein sequence ID" value="RKD92633.1"/>
    <property type="molecule type" value="Genomic_DNA"/>
</dbReference>
<dbReference type="Gene3D" id="1.10.443.10">
    <property type="entry name" value="Intergrase catalytic core"/>
    <property type="match status" value="1"/>
</dbReference>
<dbReference type="InterPro" id="IPR013762">
    <property type="entry name" value="Integrase-like_cat_sf"/>
</dbReference>
<dbReference type="Pfam" id="PF00589">
    <property type="entry name" value="Phage_integrase"/>
    <property type="match status" value="1"/>
</dbReference>
<organism evidence="5 6">
    <name type="scientific">Mangrovibacterium diazotrophicum</name>
    <dbReference type="NCBI Taxonomy" id="1261403"/>
    <lineage>
        <taxon>Bacteria</taxon>
        <taxon>Pseudomonadati</taxon>
        <taxon>Bacteroidota</taxon>
        <taxon>Bacteroidia</taxon>
        <taxon>Marinilabiliales</taxon>
        <taxon>Prolixibacteraceae</taxon>
        <taxon>Mangrovibacterium</taxon>
    </lineage>
</organism>
<dbReference type="SUPFAM" id="SSF56349">
    <property type="entry name" value="DNA breaking-rejoining enzymes"/>
    <property type="match status" value="1"/>
</dbReference>
<evidence type="ECO:0000256" key="1">
    <source>
        <dbReference type="ARBA" id="ARBA00008857"/>
    </source>
</evidence>
<dbReference type="PANTHER" id="PTHR30349">
    <property type="entry name" value="PHAGE INTEGRASE-RELATED"/>
    <property type="match status" value="1"/>
</dbReference>
<dbReference type="InterPro" id="IPR050090">
    <property type="entry name" value="Tyrosine_recombinase_XerCD"/>
</dbReference>
<dbReference type="RefSeq" id="WP_120273822.1">
    <property type="nucleotide sequence ID" value="NZ_RAPN01000001.1"/>
</dbReference>
<dbReference type="AlphaFoldDB" id="A0A419WB08"/>
<dbReference type="GO" id="GO:0006310">
    <property type="term" value="P:DNA recombination"/>
    <property type="evidence" value="ECO:0007669"/>
    <property type="project" value="UniProtKB-KW"/>
</dbReference>
<dbReference type="Pfam" id="PF13102">
    <property type="entry name" value="Phage_int_SAM_5"/>
    <property type="match status" value="1"/>
</dbReference>
<dbReference type="InterPro" id="IPR025269">
    <property type="entry name" value="SAM-like_dom"/>
</dbReference>
<proteinExistence type="inferred from homology"/>
<dbReference type="PANTHER" id="PTHR30349:SF64">
    <property type="entry name" value="PROPHAGE INTEGRASE INTD-RELATED"/>
    <property type="match status" value="1"/>
</dbReference>
<dbReference type="GO" id="GO:0015074">
    <property type="term" value="P:DNA integration"/>
    <property type="evidence" value="ECO:0007669"/>
    <property type="project" value="InterPro"/>
</dbReference>
<dbReference type="InterPro" id="IPR011010">
    <property type="entry name" value="DNA_brk_join_enz"/>
</dbReference>
<evidence type="ECO:0000313" key="6">
    <source>
        <dbReference type="Proteomes" id="UP000283387"/>
    </source>
</evidence>
<comment type="similarity">
    <text evidence="1">Belongs to the 'phage' integrase family.</text>
</comment>
<keyword evidence="2" id="KW-0238">DNA-binding</keyword>
<evidence type="ECO:0000256" key="3">
    <source>
        <dbReference type="ARBA" id="ARBA00023172"/>
    </source>
</evidence>
<dbReference type="Proteomes" id="UP000283387">
    <property type="component" value="Unassembled WGS sequence"/>
</dbReference>
<dbReference type="PROSITE" id="PS51898">
    <property type="entry name" value="TYR_RECOMBINASE"/>
    <property type="match status" value="1"/>
</dbReference>
<gene>
    <name evidence="5" type="ORF">BC643_3008</name>
</gene>
<protein>
    <submittedName>
        <fullName evidence="5">Site-specific recombinase XerD</fullName>
    </submittedName>
</protein>
<name>A0A419WB08_9BACT</name>
<accession>A0A419WB08</accession>
<evidence type="ECO:0000256" key="2">
    <source>
        <dbReference type="ARBA" id="ARBA00023125"/>
    </source>
</evidence>
<dbReference type="InterPro" id="IPR002104">
    <property type="entry name" value="Integrase_catalytic"/>
</dbReference>
<dbReference type="GO" id="GO:0003677">
    <property type="term" value="F:DNA binding"/>
    <property type="evidence" value="ECO:0007669"/>
    <property type="project" value="UniProtKB-KW"/>
</dbReference>
<reference evidence="5 6" key="1">
    <citation type="submission" date="2018-09" db="EMBL/GenBank/DDBJ databases">
        <title>Genomic Encyclopedia of Archaeal and Bacterial Type Strains, Phase II (KMG-II): from individual species to whole genera.</title>
        <authorList>
            <person name="Goeker M."/>
        </authorList>
    </citation>
    <scope>NUCLEOTIDE SEQUENCE [LARGE SCALE GENOMIC DNA]</scope>
    <source>
        <strain evidence="5 6">DSM 27148</strain>
    </source>
</reference>
<dbReference type="InterPro" id="IPR010998">
    <property type="entry name" value="Integrase_recombinase_N"/>
</dbReference>
<keyword evidence="6" id="KW-1185">Reference proteome</keyword>
<comment type="caution">
    <text evidence="5">The sequence shown here is derived from an EMBL/GenBank/DDBJ whole genome shotgun (WGS) entry which is preliminary data.</text>
</comment>
<feature type="domain" description="Tyr recombinase" evidence="4">
    <location>
        <begin position="212"/>
        <end position="404"/>
    </location>
</feature>
<sequence length="417" mass="48656">MGRKKPDIATAIILEKRVTDKDGLHPVKLRITYQRRRKYYAVKGEHYSVDGFTAVTSPVGRGKNKEKRKTLEAIENRAIEIIDDVLVNFSFEAFEREYLSHKVRNSTVADFFEDKTKELDEANKVQTAILYRSTLISLLKFDKKITFQKITPGYLEKYQKWMIEQENSYTTIGMYMRNLKHIVNRAIDARIIGDYPFGDPKKGKYKIPGGKNKKKALTLKDIEKLFSYTPTDKNEYLALNYWILSYLSNGMNMVDIANLRYKDLKGDNIEFIRHKTRDTSKEVPVIRVYRLKEIDAIIKKLGNSDRSKDNYIFPIFLKGDDGITKHKKLQQHIKQTNKYIRRIAENVGIATEITTYWARHSYSTILKRSGAPIEFISEQLGHQSTKITRHYLDSFEDEHRERFSTILLPQTDGTKSV</sequence>
<dbReference type="OrthoDB" id="1094492at2"/>
<dbReference type="Gene3D" id="1.10.150.130">
    <property type="match status" value="1"/>
</dbReference>
<keyword evidence="3" id="KW-0233">DNA recombination</keyword>
<evidence type="ECO:0000313" key="5">
    <source>
        <dbReference type="EMBL" id="RKD92633.1"/>
    </source>
</evidence>